<evidence type="ECO:0000313" key="3">
    <source>
        <dbReference type="EMBL" id="KAK1283273.1"/>
    </source>
</evidence>
<evidence type="ECO:0000313" key="4">
    <source>
        <dbReference type="Proteomes" id="UP001180020"/>
    </source>
</evidence>
<reference evidence="3" key="1">
    <citation type="journal article" date="2023" name="Nat. Commun.">
        <title>Diploid and tetraploid genomes of Acorus and the evolution of monocots.</title>
        <authorList>
            <person name="Ma L."/>
            <person name="Liu K.W."/>
            <person name="Li Z."/>
            <person name="Hsiao Y.Y."/>
            <person name="Qi Y."/>
            <person name="Fu T."/>
            <person name="Tang G.D."/>
            <person name="Zhang D."/>
            <person name="Sun W.H."/>
            <person name="Liu D.K."/>
            <person name="Li Y."/>
            <person name="Chen G.Z."/>
            <person name="Liu X.D."/>
            <person name="Liao X.Y."/>
            <person name="Jiang Y.T."/>
            <person name="Yu X."/>
            <person name="Hao Y."/>
            <person name="Huang J."/>
            <person name="Zhao X.W."/>
            <person name="Ke S."/>
            <person name="Chen Y.Y."/>
            <person name="Wu W.L."/>
            <person name="Hsu J.L."/>
            <person name="Lin Y.F."/>
            <person name="Huang M.D."/>
            <person name="Li C.Y."/>
            <person name="Huang L."/>
            <person name="Wang Z.W."/>
            <person name="Zhao X."/>
            <person name="Zhong W.Y."/>
            <person name="Peng D.H."/>
            <person name="Ahmad S."/>
            <person name="Lan S."/>
            <person name="Zhang J.S."/>
            <person name="Tsai W.C."/>
            <person name="Van de Peer Y."/>
            <person name="Liu Z.J."/>
        </authorList>
    </citation>
    <scope>NUCLEOTIDE SEQUENCE</scope>
    <source>
        <strain evidence="3">CP</strain>
    </source>
</reference>
<accession>A0AAV9C2B5</accession>
<evidence type="ECO:0000256" key="1">
    <source>
        <dbReference type="ARBA" id="ARBA00022821"/>
    </source>
</evidence>
<dbReference type="FunFam" id="3.40.50.300:FF:001091">
    <property type="entry name" value="Probable disease resistance protein At1g61300"/>
    <property type="match status" value="1"/>
</dbReference>
<dbReference type="Gene3D" id="3.40.50.300">
    <property type="entry name" value="P-loop containing nucleotide triphosphate hydrolases"/>
    <property type="match status" value="1"/>
</dbReference>
<dbReference type="InterPro" id="IPR002182">
    <property type="entry name" value="NB-ARC"/>
</dbReference>
<dbReference type="PRINTS" id="PR00364">
    <property type="entry name" value="DISEASERSIST"/>
</dbReference>
<reference evidence="3" key="2">
    <citation type="submission" date="2023-06" db="EMBL/GenBank/DDBJ databases">
        <authorList>
            <person name="Ma L."/>
            <person name="Liu K.-W."/>
            <person name="Li Z."/>
            <person name="Hsiao Y.-Y."/>
            <person name="Qi Y."/>
            <person name="Fu T."/>
            <person name="Tang G."/>
            <person name="Zhang D."/>
            <person name="Sun W.-H."/>
            <person name="Liu D.-K."/>
            <person name="Li Y."/>
            <person name="Chen G.-Z."/>
            <person name="Liu X.-D."/>
            <person name="Liao X.-Y."/>
            <person name="Jiang Y.-T."/>
            <person name="Yu X."/>
            <person name="Hao Y."/>
            <person name="Huang J."/>
            <person name="Zhao X.-W."/>
            <person name="Ke S."/>
            <person name="Chen Y.-Y."/>
            <person name="Wu W.-L."/>
            <person name="Hsu J.-L."/>
            <person name="Lin Y.-F."/>
            <person name="Huang M.-D."/>
            <person name="Li C.-Y."/>
            <person name="Huang L."/>
            <person name="Wang Z.-W."/>
            <person name="Zhao X."/>
            <person name="Zhong W.-Y."/>
            <person name="Peng D.-H."/>
            <person name="Ahmad S."/>
            <person name="Lan S."/>
            <person name="Zhang J.-S."/>
            <person name="Tsai W.-C."/>
            <person name="Van De Peer Y."/>
            <person name="Liu Z.-J."/>
        </authorList>
    </citation>
    <scope>NUCLEOTIDE SEQUENCE</scope>
    <source>
        <strain evidence="3">CP</strain>
        <tissue evidence="3">Leaves</tissue>
    </source>
</reference>
<dbReference type="InterPro" id="IPR027417">
    <property type="entry name" value="P-loop_NTPase"/>
</dbReference>
<dbReference type="AlphaFoldDB" id="A0AAV9C2B5"/>
<comment type="caution">
    <text evidence="3">The sequence shown here is derived from an EMBL/GenBank/DDBJ whole genome shotgun (WGS) entry which is preliminary data.</text>
</comment>
<dbReference type="GO" id="GO:0043531">
    <property type="term" value="F:ADP binding"/>
    <property type="evidence" value="ECO:0007669"/>
    <property type="project" value="InterPro"/>
</dbReference>
<dbReference type="PANTHER" id="PTHR33463:SF202">
    <property type="entry name" value="NB-ARC DOMAIN-CONTAINING PROTEIN"/>
    <property type="match status" value="1"/>
</dbReference>
<dbReference type="InterPro" id="IPR050905">
    <property type="entry name" value="Plant_NBS-LRR"/>
</dbReference>
<proteinExistence type="predicted"/>
<dbReference type="Pfam" id="PF00931">
    <property type="entry name" value="NB-ARC"/>
    <property type="match status" value="1"/>
</dbReference>
<keyword evidence="1" id="KW-0611">Plant defense</keyword>
<feature type="domain" description="NB-ARC" evidence="2">
    <location>
        <begin position="28"/>
        <end position="166"/>
    </location>
</feature>
<dbReference type="SUPFAM" id="SSF52540">
    <property type="entry name" value="P-loop containing nucleoside triphosphate hydrolases"/>
    <property type="match status" value="1"/>
</dbReference>
<dbReference type="EMBL" id="JAUJYO010000021">
    <property type="protein sequence ID" value="KAK1283273.1"/>
    <property type="molecule type" value="Genomic_DNA"/>
</dbReference>
<dbReference type="PANTHER" id="PTHR33463">
    <property type="entry name" value="NB-ARC DOMAIN-CONTAINING PROTEIN-RELATED"/>
    <property type="match status" value="1"/>
</dbReference>
<protein>
    <submittedName>
        <fullName evidence="3">Disease resistance protein</fullName>
    </submittedName>
</protein>
<evidence type="ECO:0000259" key="2">
    <source>
        <dbReference type="Pfam" id="PF00931"/>
    </source>
</evidence>
<sequence>MAVVNPRLQVVEQIPGPPVGGRKIALEMKDEILKLLSDDRIRKIGIWGMGGVGKTNLVRTLNNNLTDSASPQLFHIVIWITVSKDTDVKTIQSQLAQRLKMLTSMTESTEESAIWLFERLKKEKKILLILDDVWEKIDLDKVGIPQGDAHPGCKIILTTRFMDVCRGRHGN</sequence>
<gene>
    <name evidence="3" type="ORF">QJS10_CPB21g00821</name>
</gene>
<name>A0AAV9C2B5_ACOCL</name>
<dbReference type="GO" id="GO:0006952">
    <property type="term" value="P:defense response"/>
    <property type="evidence" value="ECO:0007669"/>
    <property type="project" value="UniProtKB-KW"/>
</dbReference>
<dbReference type="Proteomes" id="UP001180020">
    <property type="component" value="Unassembled WGS sequence"/>
</dbReference>
<organism evidence="3 4">
    <name type="scientific">Acorus calamus</name>
    <name type="common">Sweet flag</name>
    <dbReference type="NCBI Taxonomy" id="4465"/>
    <lineage>
        <taxon>Eukaryota</taxon>
        <taxon>Viridiplantae</taxon>
        <taxon>Streptophyta</taxon>
        <taxon>Embryophyta</taxon>
        <taxon>Tracheophyta</taxon>
        <taxon>Spermatophyta</taxon>
        <taxon>Magnoliopsida</taxon>
        <taxon>Liliopsida</taxon>
        <taxon>Acoraceae</taxon>
        <taxon>Acorus</taxon>
    </lineage>
</organism>
<keyword evidence="4" id="KW-1185">Reference proteome</keyword>